<evidence type="ECO:0000256" key="1">
    <source>
        <dbReference type="SAM" id="MobiDB-lite"/>
    </source>
</evidence>
<protein>
    <submittedName>
        <fullName evidence="2">Uncharacterized protein</fullName>
    </submittedName>
</protein>
<dbReference type="Proteomes" id="UP000530850">
    <property type="component" value="Unassembled WGS sequence"/>
</dbReference>
<organism evidence="2 3">
    <name type="scientific">Parvibacter caecicola</name>
    <dbReference type="NCBI Taxonomy" id="747645"/>
    <lineage>
        <taxon>Bacteria</taxon>
        <taxon>Bacillati</taxon>
        <taxon>Actinomycetota</taxon>
        <taxon>Coriobacteriia</taxon>
        <taxon>Coriobacteriales</taxon>
        <taxon>Coriobacteriaceae</taxon>
        <taxon>Parvibacter</taxon>
    </lineage>
</organism>
<sequence>MATAAAAAASAPLIPMRIAATAPRLSWPHITACPNSGRCSATFPRTHSGETGAASAASLASPLVRRRPSAPTSATRCTTTCPAPSKAHTSPGFSWAAGVASTHTIEPVGMAGSIEPLTMAKGV</sequence>
<comment type="caution">
    <text evidence="2">The sequence shown here is derived from an EMBL/GenBank/DDBJ whole genome shotgun (WGS) entry which is preliminary data.</text>
</comment>
<reference evidence="2 3" key="1">
    <citation type="submission" date="2020-08" db="EMBL/GenBank/DDBJ databases">
        <title>Sequencing the genomes of 1000 actinobacteria strains.</title>
        <authorList>
            <person name="Klenk H.-P."/>
        </authorList>
    </citation>
    <scope>NUCLEOTIDE SEQUENCE [LARGE SCALE GENOMIC DNA]</scope>
    <source>
        <strain evidence="2 3">DSM 22242</strain>
    </source>
</reference>
<dbReference type="AlphaFoldDB" id="A0A7W5D0J4"/>
<feature type="region of interest" description="Disordered" evidence="1">
    <location>
        <begin position="47"/>
        <end position="91"/>
    </location>
</feature>
<dbReference type="EMBL" id="JACHYA010000001">
    <property type="protein sequence ID" value="MBB3170516.1"/>
    <property type="molecule type" value="Genomic_DNA"/>
</dbReference>
<name>A0A7W5D0J4_9ACTN</name>
<accession>A0A7W5D0J4</accession>
<evidence type="ECO:0000313" key="3">
    <source>
        <dbReference type="Proteomes" id="UP000530850"/>
    </source>
</evidence>
<gene>
    <name evidence="2" type="ORF">FHR31_000296</name>
</gene>
<feature type="compositionally biased region" description="Polar residues" evidence="1">
    <location>
        <begin position="70"/>
        <end position="91"/>
    </location>
</feature>
<evidence type="ECO:0000313" key="2">
    <source>
        <dbReference type="EMBL" id="MBB3170516.1"/>
    </source>
</evidence>
<proteinExistence type="predicted"/>